<feature type="domain" description="AMP-dependent synthetase/ligase" evidence="4">
    <location>
        <begin position="206"/>
        <end position="365"/>
    </location>
</feature>
<dbReference type="Pfam" id="PF00668">
    <property type="entry name" value="Condensation"/>
    <property type="match status" value="1"/>
</dbReference>
<evidence type="ECO:0000313" key="6">
    <source>
        <dbReference type="EMBL" id="KAK9685128.1"/>
    </source>
</evidence>
<protein>
    <recommendedName>
        <fullName evidence="8">Non-ribosomal peptide synthetase</fullName>
    </recommendedName>
</protein>
<dbReference type="Proteomes" id="UP001479436">
    <property type="component" value="Unassembled WGS sequence"/>
</dbReference>
<evidence type="ECO:0008006" key="8">
    <source>
        <dbReference type="Google" id="ProtNLM"/>
    </source>
</evidence>
<dbReference type="Gene3D" id="3.40.50.980">
    <property type="match status" value="2"/>
</dbReference>
<evidence type="ECO:0000256" key="2">
    <source>
        <dbReference type="ARBA" id="ARBA00022553"/>
    </source>
</evidence>
<reference evidence="6 7" key="1">
    <citation type="submission" date="2023-04" db="EMBL/GenBank/DDBJ databases">
        <title>Genome of Basidiobolus ranarum AG-B5.</title>
        <authorList>
            <person name="Stajich J.E."/>
            <person name="Carter-House D."/>
            <person name="Gryganskyi A."/>
        </authorList>
    </citation>
    <scope>NUCLEOTIDE SEQUENCE [LARGE SCALE GENOMIC DNA]</scope>
    <source>
        <strain evidence="6 7">AG-B5</strain>
    </source>
</reference>
<keyword evidence="2" id="KW-0597">Phosphoprotein</keyword>
<dbReference type="SUPFAM" id="SSF56801">
    <property type="entry name" value="Acetyl-CoA synthetase-like"/>
    <property type="match status" value="1"/>
</dbReference>
<evidence type="ECO:0000313" key="7">
    <source>
        <dbReference type="Proteomes" id="UP001479436"/>
    </source>
</evidence>
<dbReference type="InterPro" id="IPR001242">
    <property type="entry name" value="Condensation_dom"/>
</dbReference>
<feature type="domain" description="Condensation" evidence="5">
    <location>
        <begin position="32"/>
        <end position="162"/>
    </location>
</feature>
<comment type="caution">
    <text evidence="6">The sequence shown here is derived from an EMBL/GenBank/DDBJ whole genome shotgun (WGS) entry which is preliminary data.</text>
</comment>
<feature type="non-terminal residue" evidence="6">
    <location>
        <position position="366"/>
    </location>
</feature>
<evidence type="ECO:0000256" key="1">
    <source>
        <dbReference type="ARBA" id="ARBA00022450"/>
    </source>
</evidence>
<evidence type="ECO:0000259" key="4">
    <source>
        <dbReference type="Pfam" id="PF00501"/>
    </source>
</evidence>
<gene>
    <name evidence="6" type="ORF">K7432_015618</name>
</gene>
<keyword evidence="1" id="KW-0596">Phosphopantetheine</keyword>
<accession>A0ABR2VMU5</accession>
<dbReference type="Pfam" id="PF00501">
    <property type="entry name" value="AMP-binding"/>
    <property type="match status" value="1"/>
</dbReference>
<proteinExistence type="predicted"/>
<dbReference type="SUPFAM" id="SSF52777">
    <property type="entry name" value="CoA-dependent acyltransferases"/>
    <property type="match status" value="1"/>
</dbReference>
<feature type="compositionally biased region" description="Low complexity" evidence="3">
    <location>
        <begin position="1"/>
        <end position="13"/>
    </location>
</feature>
<dbReference type="InterPro" id="IPR020845">
    <property type="entry name" value="AMP-binding_CS"/>
</dbReference>
<organism evidence="6 7">
    <name type="scientific">Basidiobolus ranarum</name>
    <dbReference type="NCBI Taxonomy" id="34480"/>
    <lineage>
        <taxon>Eukaryota</taxon>
        <taxon>Fungi</taxon>
        <taxon>Fungi incertae sedis</taxon>
        <taxon>Zoopagomycota</taxon>
        <taxon>Entomophthoromycotina</taxon>
        <taxon>Basidiobolomycetes</taxon>
        <taxon>Basidiobolales</taxon>
        <taxon>Basidiobolaceae</taxon>
        <taxon>Basidiobolus</taxon>
    </lineage>
</organism>
<keyword evidence="7" id="KW-1185">Reference proteome</keyword>
<dbReference type="PANTHER" id="PTHR45527">
    <property type="entry name" value="NONRIBOSOMAL PEPTIDE SYNTHETASE"/>
    <property type="match status" value="1"/>
</dbReference>
<dbReference type="InterPro" id="IPR000873">
    <property type="entry name" value="AMP-dep_synth/lig_dom"/>
</dbReference>
<evidence type="ECO:0000256" key="3">
    <source>
        <dbReference type="SAM" id="MobiDB-lite"/>
    </source>
</evidence>
<dbReference type="PANTHER" id="PTHR45527:SF14">
    <property type="entry name" value="PLIPASTATIN SYNTHASE SUBUNIT B"/>
    <property type="match status" value="1"/>
</dbReference>
<sequence>MSTSTSNDIHSSSRVNRRPDFTPSDGKFSWTDSGYWHKTLTDAPVLLNLPTDRPRPLQQSFAEPMSMVQFNIQITDSLKLLNQENDSTQFIILLVAWSAVLSRLSGQVDLVIGIPRTKHNRGVNESMGGSFDDWLPLRVDLSGEPSTIELLDLVRACMQEAQMMDDPTRSVHTINIIDPSERKLLVETWNETQIQYQEHLCIHQLFEHQVMHTPNATALVYEDQVWSYEELNMRANRLAHQLISLGIKPDMRIAICVERSPAMVVGLLSILKAGGAYVPLDPAYPSNRLAYILNDAAPMVLLADEVGRSVLNSEAHTLTILDPNLQTTWPTTNPNNLELSSHHLAYVIYTSGSTGNPKGGMVEHRG</sequence>
<dbReference type="Gene3D" id="3.30.559.30">
    <property type="entry name" value="Nonribosomal peptide synthetase, condensation domain"/>
    <property type="match status" value="1"/>
</dbReference>
<feature type="region of interest" description="Disordered" evidence="3">
    <location>
        <begin position="1"/>
        <end position="23"/>
    </location>
</feature>
<name>A0ABR2VMU5_9FUNG</name>
<evidence type="ECO:0000259" key="5">
    <source>
        <dbReference type="Pfam" id="PF00668"/>
    </source>
</evidence>
<dbReference type="EMBL" id="JASJQH010009061">
    <property type="protein sequence ID" value="KAK9685128.1"/>
    <property type="molecule type" value="Genomic_DNA"/>
</dbReference>
<dbReference type="PROSITE" id="PS00455">
    <property type="entry name" value="AMP_BINDING"/>
    <property type="match status" value="1"/>
</dbReference>